<proteinExistence type="predicted"/>
<dbReference type="EMBL" id="SJPG01000001">
    <property type="protein sequence ID" value="TWT62529.1"/>
    <property type="molecule type" value="Genomic_DNA"/>
</dbReference>
<name>A0A5C5XIL1_9PLAN</name>
<feature type="transmembrane region" description="Helical" evidence="5">
    <location>
        <begin position="288"/>
        <end position="311"/>
    </location>
</feature>
<comment type="caution">
    <text evidence="7">The sequence shown here is derived from an EMBL/GenBank/DDBJ whole genome shotgun (WGS) entry which is preliminary data.</text>
</comment>
<feature type="transmembrane region" description="Helical" evidence="5">
    <location>
        <begin position="224"/>
        <end position="241"/>
    </location>
</feature>
<feature type="chain" id="PRO_5022916838" evidence="6">
    <location>
        <begin position="29"/>
        <end position="349"/>
    </location>
</feature>
<dbReference type="OrthoDB" id="5739025at2"/>
<sequence precursor="true">MIRAGKIPFFLTMIFLCGMCHLSGTVLAQPEQMIEIRNDIDTTPLQYSDADLNRRFLLLIGYSCAIVLASMIGGYLPSRIKLTHTRMQLLMSFVGGLMLGVALFHLLLHAVIDSAPADLPIVMTGVGLGILIMFLLLRAFHFHQHDVTIDSVAVDHVHGECDHDHDHLHVITEPIAVANNKAEKPSRRKFSWIGIALGLGLHTVLDGVALAASCLRSPGEGTGPEFWGLATFLAVLLHKPLDAISITTVMANTGWKPASCTIVNISFAIMCPVGAFLAWWGILGLHSHAIFISYLMAFSAGVFLCISLSDLLPEMQFHAHNQWALTFTLMAGMVLAWSLMFLDPVHPRL</sequence>
<keyword evidence="3 5" id="KW-1133">Transmembrane helix</keyword>
<feature type="transmembrane region" description="Helical" evidence="5">
    <location>
        <begin position="323"/>
        <end position="342"/>
    </location>
</feature>
<dbReference type="Pfam" id="PF02535">
    <property type="entry name" value="Zip"/>
    <property type="match status" value="1"/>
</dbReference>
<evidence type="ECO:0000313" key="8">
    <source>
        <dbReference type="Proteomes" id="UP000316095"/>
    </source>
</evidence>
<evidence type="ECO:0000256" key="1">
    <source>
        <dbReference type="ARBA" id="ARBA00004141"/>
    </source>
</evidence>
<reference evidence="7 8" key="1">
    <citation type="submission" date="2019-02" db="EMBL/GenBank/DDBJ databases">
        <title>Deep-cultivation of Planctomycetes and their phenomic and genomic characterization uncovers novel biology.</title>
        <authorList>
            <person name="Wiegand S."/>
            <person name="Jogler M."/>
            <person name="Boedeker C."/>
            <person name="Pinto D."/>
            <person name="Vollmers J."/>
            <person name="Rivas-Marin E."/>
            <person name="Kohn T."/>
            <person name="Peeters S.H."/>
            <person name="Heuer A."/>
            <person name="Rast P."/>
            <person name="Oberbeckmann S."/>
            <person name="Bunk B."/>
            <person name="Jeske O."/>
            <person name="Meyerdierks A."/>
            <person name="Storesund J.E."/>
            <person name="Kallscheuer N."/>
            <person name="Luecker S."/>
            <person name="Lage O.M."/>
            <person name="Pohl T."/>
            <person name="Merkel B.J."/>
            <person name="Hornburger P."/>
            <person name="Mueller R.-W."/>
            <person name="Bruemmer F."/>
            <person name="Labrenz M."/>
            <person name="Spormann A.M."/>
            <person name="Op Den Camp H."/>
            <person name="Overmann J."/>
            <person name="Amann R."/>
            <person name="Jetten M.S.M."/>
            <person name="Mascher T."/>
            <person name="Medema M.H."/>
            <person name="Devos D.P."/>
            <person name="Kaster A.-K."/>
            <person name="Ovreas L."/>
            <person name="Rohde M."/>
            <person name="Galperin M.Y."/>
            <person name="Jogler C."/>
        </authorList>
    </citation>
    <scope>NUCLEOTIDE SEQUENCE [LARGE SCALE GENOMIC DNA]</scope>
    <source>
        <strain evidence="7 8">Pan54</strain>
    </source>
</reference>
<dbReference type="InterPro" id="IPR003689">
    <property type="entry name" value="ZIP"/>
</dbReference>
<keyword evidence="6" id="KW-0732">Signal</keyword>
<feature type="transmembrane region" description="Helical" evidence="5">
    <location>
        <begin position="89"/>
        <end position="112"/>
    </location>
</feature>
<dbReference type="GO" id="GO:0005385">
    <property type="term" value="F:zinc ion transmembrane transporter activity"/>
    <property type="evidence" value="ECO:0007669"/>
    <property type="project" value="TreeGrafter"/>
</dbReference>
<feature type="transmembrane region" description="Helical" evidence="5">
    <location>
        <begin position="118"/>
        <end position="137"/>
    </location>
</feature>
<evidence type="ECO:0000256" key="3">
    <source>
        <dbReference type="ARBA" id="ARBA00022989"/>
    </source>
</evidence>
<dbReference type="PANTHER" id="PTHR11040:SF44">
    <property type="entry name" value="PROTEIN ZNTC-RELATED"/>
    <property type="match status" value="1"/>
</dbReference>
<protein>
    <submittedName>
        <fullName evidence="7">Zinc transporter ZupT</fullName>
    </submittedName>
</protein>
<evidence type="ECO:0000256" key="5">
    <source>
        <dbReference type="SAM" id="Phobius"/>
    </source>
</evidence>
<dbReference type="PANTHER" id="PTHR11040">
    <property type="entry name" value="ZINC/IRON TRANSPORTER"/>
    <property type="match status" value="1"/>
</dbReference>
<comment type="subcellular location">
    <subcellularLocation>
        <location evidence="1">Membrane</location>
        <topology evidence="1">Multi-pass membrane protein</topology>
    </subcellularLocation>
</comment>
<accession>A0A5C5XIL1</accession>
<keyword evidence="2 5" id="KW-0812">Transmembrane</keyword>
<evidence type="ECO:0000313" key="7">
    <source>
        <dbReference type="EMBL" id="TWT62529.1"/>
    </source>
</evidence>
<dbReference type="Proteomes" id="UP000316095">
    <property type="component" value="Unassembled WGS sequence"/>
</dbReference>
<feature type="transmembrane region" description="Helical" evidence="5">
    <location>
        <begin position="56"/>
        <end position="77"/>
    </location>
</feature>
<dbReference type="RefSeq" id="WP_146504376.1">
    <property type="nucleotide sequence ID" value="NZ_SJPG01000001.1"/>
</dbReference>
<keyword evidence="8" id="KW-1185">Reference proteome</keyword>
<feature type="transmembrane region" description="Helical" evidence="5">
    <location>
        <begin position="262"/>
        <end position="282"/>
    </location>
</feature>
<keyword evidence="4 5" id="KW-0472">Membrane</keyword>
<evidence type="ECO:0000256" key="6">
    <source>
        <dbReference type="SAM" id="SignalP"/>
    </source>
</evidence>
<dbReference type="GO" id="GO:0016020">
    <property type="term" value="C:membrane"/>
    <property type="evidence" value="ECO:0007669"/>
    <property type="project" value="UniProtKB-SubCell"/>
</dbReference>
<gene>
    <name evidence="7" type="ORF">Pan54_32710</name>
</gene>
<evidence type="ECO:0000256" key="2">
    <source>
        <dbReference type="ARBA" id="ARBA00022692"/>
    </source>
</evidence>
<feature type="signal peptide" evidence="6">
    <location>
        <begin position="1"/>
        <end position="28"/>
    </location>
</feature>
<organism evidence="7 8">
    <name type="scientific">Rubinisphaera italica</name>
    <dbReference type="NCBI Taxonomy" id="2527969"/>
    <lineage>
        <taxon>Bacteria</taxon>
        <taxon>Pseudomonadati</taxon>
        <taxon>Planctomycetota</taxon>
        <taxon>Planctomycetia</taxon>
        <taxon>Planctomycetales</taxon>
        <taxon>Planctomycetaceae</taxon>
        <taxon>Rubinisphaera</taxon>
    </lineage>
</organism>
<feature type="transmembrane region" description="Helical" evidence="5">
    <location>
        <begin position="190"/>
        <end position="212"/>
    </location>
</feature>
<evidence type="ECO:0000256" key="4">
    <source>
        <dbReference type="ARBA" id="ARBA00023136"/>
    </source>
</evidence>
<dbReference type="AlphaFoldDB" id="A0A5C5XIL1"/>